<evidence type="ECO:0000313" key="3">
    <source>
        <dbReference type="Proteomes" id="UP000324800"/>
    </source>
</evidence>
<feature type="region of interest" description="Disordered" evidence="1">
    <location>
        <begin position="556"/>
        <end position="583"/>
    </location>
</feature>
<accession>A0A5J4VTP0</accession>
<dbReference type="EMBL" id="SNRW01005220">
    <property type="protein sequence ID" value="KAA6385546.1"/>
    <property type="molecule type" value="Genomic_DNA"/>
</dbReference>
<proteinExistence type="predicted"/>
<protein>
    <submittedName>
        <fullName evidence="2">Uncharacterized protein</fullName>
    </submittedName>
</protein>
<evidence type="ECO:0000313" key="2">
    <source>
        <dbReference type="EMBL" id="KAA6385546.1"/>
    </source>
</evidence>
<feature type="compositionally biased region" description="Basic and acidic residues" evidence="1">
    <location>
        <begin position="556"/>
        <end position="569"/>
    </location>
</feature>
<feature type="non-terminal residue" evidence="2">
    <location>
        <position position="1"/>
    </location>
</feature>
<comment type="caution">
    <text evidence="2">The sequence shown here is derived from an EMBL/GenBank/DDBJ whole genome shotgun (WGS) entry which is preliminary data.</text>
</comment>
<organism evidence="2 3">
    <name type="scientific">Streblomastix strix</name>
    <dbReference type="NCBI Taxonomy" id="222440"/>
    <lineage>
        <taxon>Eukaryota</taxon>
        <taxon>Metamonada</taxon>
        <taxon>Preaxostyla</taxon>
        <taxon>Oxymonadida</taxon>
        <taxon>Streblomastigidae</taxon>
        <taxon>Streblomastix</taxon>
    </lineage>
</organism>
<sequence length="1749" mass="201156">VVEPIDSKLVGIDSSKKTLSLGSANGALVQITSQEVRIIPTLRFSAHQINKTSISQQQGQLSTTPIKTNNQIKQPVQQNINEKQWEMRSEFVGFDVKHGLSWPSPMVLPEELCVQRIQNLQSASQITQVNKIQNQSTSSSNLSFQSRLQEKVIFECACISDNLIAVSYKCIVFVLIWNPSKPKITKNKVDNVQQSPHQPQMQQLPALILPVATLCFPSPVVSLAASMICTRSFLVVGCEYPPAIFLFRLDTIQVAQQSEIQRKKLWINCEKLLKGMKYQIAYPTAQQPDLQLIIQNGIMNETDSVYEQSHHQIRIGKGNQCAILGNESCRSLTRGLNKDAQTVNQIRFIEVLPNSHQFVAVQYSTSGTMTRMFDLYLNDIPSQILLTTFKKQVHIYTQSEIEATDLNPNVGLSPLAQVAVTQYSDEKEKFIQQQNYKKNDGVVLLIAGQSGQLATSIIPLTVLIDFPPNQLQNNEMNSQATFFFPSLVTTLKQSPQPIKLIEDEGIVYIYGDRVSAMTWSDRACKILWTDLESMGVIHSLVPMRVVEESLLPFAKDQEKTDENDNKSEKISMISTKDNNTDKSEIQHPSLCWIDNIEKKLIFGTIDKRRILTRSVKDLPSLPLAISHIPNLHAIAVLCREHSQNQFNNSGQYEQQGIDKDYFFNEKDKAPNDRNFKDLHDNQNITYENSKTLDGLGIDISGIIGTGNMHMPYHELYINYLQQREKEKNNIRIFDHKQSRSDISLQTGDNQKHEEQKLLIQGKDTKIYQLSNQYFHQSIPDKDFKGDPFNDIAIDWCIESHSKHFKDYRPKRIIPYKCNTPKISFDYSPQTNFSIAYPHWLSPFNIIKALKNQDLRQSEMMKETQFVDDIQQDQDLDIEIEDDLPLPPVNQQSQFFSQLQSSSSSISSISNTKLIDTLKSNEKKLEQSSKSFEQFVKTVNNSYMIILYDETEMHLRIGQLNLSQLKLDFGVSINDLDRTFQKSSFTFFVNLVALIICPSPITSFTLDQTLHRPLPASLPHSIVSKTALNEQTTFRGLTINHKISNLVPSYISYPQFARALVVCAPCCFAFVDIKFTSYSPFKSIIAMEQRRICAFNPQDDSQPVIQNFPQDYLTDIVEPQLTANDQLKTPMKLPPTSRTDLASAAGIFLKHDPNDLVKTGVIFGQKIALIAQAYAPTLIIDSQYLGFNQFGLLCENEILLYSLLPNPLYKKTKKQQLSNYESKIINDFECLPMCAALTVRCPAQRHFSFIFRSSSGINSFFGGTRNNLIRQMDKVVKYLKTHFNNSVQPQQDPLKQLTSPMEAESLDIIEEEKEDIQTIENYEEEEILHAEDLDDPYYWNLSKEQKSPIESILSSSKGTLQHLPPVPTFIVFSRSGAITRAIPLYYDLIPLKDVFFEVHRYDLLSQYFGDKWRSQQTQISQDYWKLSEQVIRISAGEQCLREWTALWKVLRRPPAPLSNLMPPLQALKDGRFIQSQAMFGLSPLPITAEYTNWRSLTEQQTLYAIQRMQFQRKQLAQTRLITREFFRRYQKNYQSMKELEQTPGVIVEKNKEILIMRAVFSSIQLIGRPMQMLQSDIPDDEAKEMYYLFKQAHTALRQFQLTVLDQMVKYQKFEESPIMRHVYPHFMQSIDQQLNLSDQYWIKYRDFIIKDNIGLRSNIDIRPKDDPQITGFLTKGLAQAPIKLSKKNRVNSSEYSLDLISISEKLHFNRVHLQNDGKDLKLNIRPKKYIRRFIWIKLKKNQVLRMKIRL</sequence>
<gene>
    <name evidence="2" type="ORF">EZS28_018927</name>
</gene>
<name>A0A5J4VTP0_9EUKA</name>
<dbReference type="Proteomes" id="UP000324800">
    <property type="component" value="Unassembled WGS sequence"/>
</dbReference>
<evidence type="ECO:0000256" key="1">
    <source>
        <dbReference type="SAM" id="MobiDB-lite"/>
    </source>
</evidence>
<reference evidence="2 3" key="1">
    <citation type="submission" date="2019-03" db="EMBL/GenBank/DDBJ databases">
        <title>Single cell metagenomics reveals metabolic interactions within the superorganism composed of flagellate Streblomastix strix and complex community of Bacteroidetes bacteria on its surface.</title>
        <authorList>
            <person name="Treitli S.C."/>
            <person name="Kolisko M."/>
            <person name="Husnik F."/>
            <person name="Keeling P."/>
            <person name="Hampl V."/>
        </authorList>
    </citation>
    <scope>NUCLEOTIDE SEQUENCE [LARGE SCALE GENOMIC DNA]</scope>
    <source>
        <strain evidence="2">ST1C</strain>
    </source>
</reference>